<reference evidence="1 2" key="1">
    <citation type="submission" date="2018-06" db="EMBL/GenBank/DDBJ databases">
        <title>Genomic Encyclopedia of Archaeal and Bacterial Type Strains, Phase II (KMG-II): from individual species to whole genera.</title>
        <authorList>
            <person name="Goeker M."/>
        </authorList>
    </citation>
    <scope>NUCLEOTIDE SEQUENCE [LARGE SCALE GENOMIC DNA]</scope>
    <source>
        <strain evidence="1 2">DSM 21851</strain>
    </source>
</reference>
<dbReference type="Proteomes" id="UP000248790">
    <property type="component" value="Unassembled WGS sequence"/>
</dbReference>
<name>A0A327WSC5_LARAB</name>
<protein>
    <submittedName>
        <fullName evidence="1">Uncharacterized protein</fullName>
    </submittedName>
</protein>
<accession>A0A327WSC5</accession>
<gene>
    <name evidence="1" type="ORF">LX87_04117</name>
</gene>
<organism evidence="1 2">
    <name type="scientific">Larkinella arboricola</name>
    <dbReference type="NCBI Taxonomy" id="643671"/>
    <lineage>
        <taxon>Bacteria</taxon>
        <taxon>Pseudomonadati</taxon>
        <taxon>Bacteroidota</taxon>
        <taxon>Cytophagia</taxon>
        <taxon>Cytophagales</taxon>
        <taxon>Spirosomataceae</taxon>
        <taxon>Larkinella</taxon>
    </lineage>
</organism>
<sequence length="166" mass="18992">MGTNTQTVEYHRRKRKEGLTHQAAVNMTFTVQAANDRFLKEVPGADAIQQYLEDLTTRLRNVVSAWSLETLTAIEKDYLELPKVWTPEITLLEVFDKFDAGTLAEWPDEILQDAQLMVSELSAVLKKHSNESFFITHQRPPVSTDQLDKLSDHILTTLNNRYGCND</sequence>
<comment type="caution">
    <text evidence="1">The sequence shown here is derived from an EMBL/GenBank/DDBJ whole genome shotgun (WGS) entry which is preliminary data.</text>
</comment>
<dbReference type="EMBL" id="QLMC01000005">
    <property type="protein sequence ID" value="RAJ94232.1"/>
    <property type="molecule type" value="Genomic_DNA"/>
</dbReference>
<evidence type="ECO:0000313" key="1">
    <source>
        <dbReference type="EMBL" id="RAJ94232.1"/>
    </source>
</evidence>
<proteinExistence type="predicted"/>
<keyword evidence="2" id="KW-1185">Reference proteome</keyword>
<dbReference type="AlphaFoldDB" id="A0A327WSC5"/>
<evidence type="ECO:0000313" key="2">
    <source>
        <dbReference type="Proteomes" id="UP000248790"/>
    </source>
</evidence>
<dbReference type="RefSeq" id="WP_111630138.1">
    <property type="nucleotide sequence ID" value="NZ_QLMC01000005.1"/>
</dbReference>